<protein>
    <submittedName>
        <fullName evidence="2">Glutathione transferase GstA</fullName>
    </submittedName>
</protein>
<sequence>MKLYYSPVTCALSPYIVLLESGLDHELVVVDLKTHTLPDGADFYAINPLGYVPFLETSEGQRLAEGVAIIQYIADQAPEKQLAPA</sequence>
<feature type="domain" description="GST N-terminal" evidence="1">
    <location>
        <begin position="1"/>
        <end position="81"/>
    </location>
</feature>
<dbReference type="InterPro" id="IPR036249">
    <property type="entry name" value="Thioredoxin-like_sf"/>
</dbReference>
<keyword evidence="2" id="KW-0808">Transferase</keyword>
<evidence type="ECO:0000313" key="2">
    <source>
        <dbReference type="EMBL" id="OZI86751.1"/>
    </source>
</evidence>
<evidence type="ECO:0000313" key="3">
    <source>
        <dbReference type="Proteomes" id="UP000217163"/>
    </source>
</evidence>
<evidence type="ECO:0000259" key="1">
    <source>
        <dbReference type="PROSITE" id="PS50404"/>
    </source>
</evidence>
<dbReference type="EMBL" id="NKQU01000317">
    <property type="protein sequence ID" value="OZI86751.1"/>
    <property type="molecule type" value="Genomic_DNA"/>
</dbReference>
<dbReference type="Gene3D" id="3.40.30.10">
    <property type="entry name" value="Glutaredoxin"/>
    <property type="match status" value="1"/>
</dbReference>
<name>A0A261WKM0_9PSED</name>
<dbReference type="Proteomes" id="UP000217163">
    <property type="component" value="Unassembled WGS sequence"/>
</dbReference>
<dbReference type="SUPFAM" id="SSF52833">
    <property type="entry name" value="Thioredoxin-like"/>
    <property type="match status" value="1"/>
</dbReference>
<proteinExistence type="predicted"/>
<comment type="caution">
    <text evidence="2">The sequence shown here is derived from an EMBL/GenBank/DDBJ whole genome shotgun (WGS) entry which is preliminary data.</text>
</comment>
<accession>A0A261WKM0</accession>
<dbReference type="Pfam" id="PF13409">
    <property type="entry name" value="GST_N_2"/>
    <property type="match status" value="1"/>
</dbReference>
<reference evidence="3" key="1">
    <citation type="journal article" date="2016" name="Sci. Rep.">
        <title>Genome analysis of the kiwifruit canker pathogen Pseudomonas syringae pv. actinidiae biovar 5.</title>
        <authorList>
            <person name="Fujikawa T."/>
            <person name="Sawada H."/>
        </authorList>
    </citation>
    <scope>NUCLEOTIDE SEQUENCE [LARGE SCALE GENOMIC DNA]</scope>
    <source>
        <strain evidence="3">MAFF 212061</strain>
    </source>
</reference>
<dbReference type="GO" id="GO:0016740">
    <property type="term" value="F:transferase activity"/>
    <property type="evidence" value="ECO:0007669"/>
    <property type="project" value="UniProtKB-KW"/>
</dbReference>
<gene>
    <name evidence="2" type="ORF">CFN58_09200</name>
</gene>
<feature type="non-terminal residue" evidence="2">
    <location>
        <position position="85"/>
    </location>
</feature>
<dbReference type="PROSITE" id="PS50404">
    <property type="entry name" value="GST_NTER"/>
    <property type="match status" value="1"/>
</dbReference>
<organism evidence="2 3">
    <name type="scientific">Pseudomonas avellanae</name>
    <dbReference type="NCBI Taxonomy" id="46257"/>
    <lineage>
        <taxon>Bacteria</taxon>
        <taxon>Pseudomonadati</taxon>
        <taxon>Pseudomonadota</taxon>
        <taxon>Gammaproteobacteria</taxon>
        <taxon>Pseudomonadales</taxon>
        <taxon>Pseudomonadaceae</taxon>
        <taxon>Pseudomonas</taxon>
    </lineage>
</organism>
<dbReference type="InterPro" id="IPR004045">
    <property type="entry name" value="Glutathione_S-Trfase_N"/>
</dbReference>
<dbReference type="AlphaFoldDB" id="A0A261WKM0"/>
<dbReference type="CDD" id="cd03057">
    <property type="entry name" value="GST_N_Beta"/>
    <property type="match status" value="1"/>
</dbReference>